<evidence type="ECO:0000313" key="2">
    <source>
        <dbReference type="Proteomes" id="UP000593735"/>
    </source>
</evidence>
<reference evidence="1 2" key="1">
    <citation type="submission" date="2020-10" db="EMBL/GenBank/DDBJ databases">
        <title>Olsenella immobilis sp.nov., isolated from the mud in a fermentation cellar used for the production of Chinese strong-flavoured liquor.</title>
        <authorList>
            <person name="Lu L."/>
        </authorList>
    </citation>
    <scope>NUCLEOTIDE SEQUENCE [LARGE SCALE GENOMIC DNA]</scope>
    <source>
        <strain evidence="1 2">LZLJ-2</strain>
    </source>
</reference>
<proteinExistence type="predicted"/>
<dbReference type="Pfam" id="PF06675">
    <property type="entry name" value="DUF1177"/>
    <property type="match status" value="1"/>
</dbReference>
<gene>
    <name evidence="1" type="ORF">INP52_01840</name>
</gene>
<evidence type="ECO:0000313" key="1">
    <source>
        <dbReference type="EMBL" id="QOY60979.1"/>
    </source>
</evidence>
<dbReference type="KEGG" id="tio:INP52_01840"/>
<dbReference type="Proteomes" id="UP000593735">
    <property type="component" value="Chromosome"/>
</dbReference>
<dbReference type="AlphaFoldDB" id="A0A7S7RV64"/>
<dbReference type="InterPro" id="IPR009561">
    <property type="entry name" value="DUF1177"/>
</dbReference>
<sequence>MLLRQVLDIYDLLDKPAASGEEVEGFLRSHGATDVTVERIGGERGGTDCIKVLIPGTSGKSSGGSAPTLGIVGRLGGIGARPELIGAVSDGDGALAALAAALKLAEMHEAGDVLTGDVIVATHVCPDAPTLPHEPVPFMDSPIDMETMNQMEVDEQMDAIVSIDTTKGNRIINVNGIAISPTVMQGYLLSVSDDLMDVMTRVTGKMPVVFALSQQDVTPYGNDLYHLNSILQPATATDAPVVGVAIVTEQMVAGCATGATHANDVEEAARFAVEAAKLFGQGACSFYDEAQFAHLVGLYGPMSRFQSSGNAEQRNRQERV</sequence>
<protein>
    <submittedName>
        <fullName evidence="1">DUF1177 domain-containing protein</fullName>
    </submittedName>
</protein>
<keyword evidence="2" id="KW-1185">Reference proteome</keyword>
<dbReference type="EMBL" id="CP063767">
    <property type="protein sequence ID" value="QOY60979.1"/>
    <property type="molecule type" value="Genomic_DNA"/>
</dbReference>
<dbReference type="RefSeq" id="WP_194371895.1">
    <property type="nucleotide sequence ID" value="NZ_CP063767.1"/>
</dbReference>
<accession>A0A7S7RV64</accession>
<name>A0A7S7RV64_9ACTN</name>
<organism evidence="1 2">
    <name type="scientific">Thermophilibacter immobilis</name>
    <dbReference type="NCBI Taxonomy" id="2779519"/>
    <lineage>
        <taxon>Bacteria</taxon>
        <taxon>Bacillati</taxon>
        <taxon>Actinomycetota</taxon>
        <taxon>Coriobacteriia</taxon>
        <taxon>Coriobacteriales</taxon>
        <taxon>Atopobiaceae</taxon>
        <taxon>Thermophilibacter</taxon>
    </lineage>
</organism>